<dbReference type="GO" id="GO:0006612">
    <property type="term" value="P:protein targeting to membrane"/>
    <property type="evidence" value="ECO:0007669"/>
    <property type="project" value="TreeGrafter"/>
</dbReference>
<dbReference type="Pfam" id="PF01529">
    <property type="entry name" value="DHHC"/>
    <property type="match status" value="1"/>
</dbReference>
<evidence type="ECO:0000256" key="9">
    <source>
        <dbReference type="ARBA" id="ARBA00023315"/>
    </source>
</evidence>
<reference evidence="13 14" key="1">
    <citation type="journal article" date="2019" name="Nat. Ecol. Evol.">
        <title>Megaphylogeny resolves global patterns of mushroom evolution.</title>
        <authorList>
            <person name="Varga T."/>
            <person name="Krizsan K."/>
            <person name="Foldi C."/>
            <person name="Dima B."/>
            <person name="Sanchez-Garcia M."/>
            <person name="Sanchez-Ramirez S."/>
            <person name="Szollosi G.J."/>
            <person name="Szarkandi J.G."/>
            <person name="Papp V."/>
            <person name="Albert L."/>
            <person name="Andreopoulos W."/>
            <person name="Angelini C."/>
            <person name="Antonin V."/>
            <person name="Barry K.W."/>
            <person name="Bougher N.L."/>
            <person name="Buchanan P."/>
            <person name="Buyck B."/>
            <person name="Bense V."/>
            <person name="Catcheside P."/>
            <person name="Chovatia M."/>
            <person name="Cooper J."/>
            <person name="Damon W."/>
            <person name="Desjardin D."/>
            <person name="Finy P."/>
            <person name="Geml J."/>
            <person name="Haridas S."/>
            <person name="Hughes K."/>
            <person name="Justo A."/>
            <person name="Karasinski D."/>
            <person name="Kautmanova I."/>
            <person name="Kiss B."/>
            <person name="Kocsube S."/>
            <person name="Kotiranta H."/>
            <person name="LaButti K.M."/>
            <person name="Lechner B.E."/>
            <person name="Liimatainen K."/>
            <person name="Lipzen A."/>
            <person name="Lukacs Z."/>
            <person name="Mihaltcheva S."/>
            <person name="Morgado L.N."/>
            <person name="Niskanen T."/>
            <person name="Noordeloos M.E."/>
            <person name="Ohm R.A."/>
            <person name="Ortiz-Santana B."/>
            <person name="Ovrebo C."/>
            <person name="Racz N."/>
            <person name="Riley R."/>
            <person name="Savchenko A."/>
            <person name="Shiryaev A."/>
            <person name="Soop K."/>
            <person name="Spirin V."/>
            <person name="Szebenyi C."/>
            <person name="Tomsovsky M."/>
            <person name="Tulloss R.E."/>
            <person name="Uehling J."/>
            <person name="Grigoriev I.V."/>
            <person name="Vagvolgyi C."/>
            <person name="Papp T."/>
            <person name="Martin F.M."/>
            <person name="Miettinen O."/>
            <person name="Hibbett D.S."/>
            <person name="Nagy L.G."/>
        </authorList>
    </citation>
    <scope>NUCLEOTIDE SEQUENCE [LARGE SCALE GENOMIC DNA]</scope>
    <source>
        <strain evidence="13 14">CBS 166.37</strain>
    </source>
</reference>
<gene>
    <name evidence="13" type="ORF">BDQ12DRAFT_681501</name>
</gene>
<dbReference type="GO" id="GO:0019706">
    <property type="term" value="F:protein-cysteine S-palmitoyltransferase activity"/>
    <property type="evidence" value="ECO:0007669"/>
    <property type="project" value="UniProtKB-EC"/>
</dbReference>
<feature type="transmembrane region" description="Helical" evidence="11">
    <location>
        <begin position="200"/>
        <end position="221"/>
    </location>
</feature>
<dbReference type="STRING" id="68775.A0A5C3M3F5"/>
<keyword evidence="6 11" id="KW-0472">Membrane</keyword>
<comment type="catalytic activity">
    <reaction evidence="10 11">
        <text>L-cysteinyl-[protein] + hexadecanoyl-CoA = S-hexadecanoyl-L-cysteinyl-[protein] + CoA</text>
        <dbReference type="Rhea" id="RHEA:36683"/>
        <dbReference type="Rhea" id="RHEA-COMP:10131"/>
        <dbReference type="Rhea" id="RHEA-COMP:11032"/>
        <dbReference type="ChEBI" id="CHEBI:29950"/>
        <dbReference type="ChEBI" id="CHEBI:57287"/>
        <dbReference type="ChEBI" id="CHEBI:57379"/>
        <dbReference type="ChEBI" id="CHEBI:74151"/>
        <dbReference type="EC" id="2.3.1.225"/>
    </reaction>
</comment>
<evidence type="ECO:0000256" key="3">
    <source>
        <dbReference type="ARBA" id="ARBA00022679"/>
    </source>
</evidence>
<evidence type="ECO:0000313" key="14">
    <source>
        <dbReference type="Proteomes" id="UP000308652"/>
    </source>
</evidence>
<feature type="transmembrane region" description="Helical" evidence="11">
    <location>
        <begin position="241"/>
        <end position="269"/>
    </location>
</feature>
<feature type="transmembrane region" description="Helical" evidence="11">
    <location>
        <begin position="12"/>
        <end position="31"/>
    </location>
</feature>
<sequence>MNSAAKGAQRGLELVIQLVVLSIIGYGWYLATVHIGIGLLLQHRGLILPGTIYLACVNTLLPLVTFCYLYLTTGRNTHGVASYSLPNTNTLAEAYQCINNEGDLEVCIKDHCNGKWKPPRTHHCSACGVCRLEFDHHCPWVGNCVTLPRLKIFLALLLLTPVASIIVIYPIISILLRHIYMALVASQSDPWMTKMWWNWPGSWIIVCGPIGRWAVGVVFGIHILSTRDRYDASPFVEQPRFMVLLVVILALMLSLFSLGLAASTIQLVLKGCTTLDSLKVYTTAPQEGKPRKERLICVPVINDRYESVSRASGSDILGAAIQSDQHWIMAKSIFRVLPEERIYDLGVKANWRVFKRRPLILSHPQTVYTWPQLNSQMLERMRKMTADI</sequence>
<dbReference type="InterPro" id="IPR001594">
    <property type="entry name" value="Palmitoyltrfase_DHHC"/>
</dbReference>
<feature type="transmembrane region" description="Helical" evidence="11">
    <location>
        <begin position="51"/>
        <end position="71"/>
    </location>
</feature>
<evidence type="ECO:0000256" key="4">
    <source>
        <dbReference type="ARBA" id="ARBA00022692"/>
    </source>
</evidence>
<keyword evidence="5 11" id="KW-1133">Transmembrane helix</keyword>
<dbReference type="EC" id="2.3.1.225" evidence="11"/>
<evidence type="ECO:0000256" key="6">
    <source>
        <dbReference type="ARBA" id="ARBA00023136"/>
    </source>
</evidence>
<dbReference type="EMBL" id="ML213598">
    <property type="protein sequence ID" value="TFK39944.1"/>
    <property type="molecule type" value="Genomic_DNA"/>
</dbReference>
<evidence type="ECO:0000256" key="10">
    <source>
        <dbReference type="ARBA" id="ARBA00048048"/>
    </source>
</evidence>
<evidence type="ECO:0000259" key="12">
    <source>
        <dbReference type="Pfam" id="PF01529"/>
    </source>
</evidence>
<dbReference type="PANTHER" id="PTHR22883">
    <property type="entry name" value="ZINC FINGER DHHC DOMAIN CONTAINING PROTEIN"/>
    <property type="match status" value="1"/>
</dbReference>
<comment type="similarity">
    <text evidence="2 11">Belongs to the DHHC palmitoyltransferase family.</text>
</comment>
<feature type="domain" description="Palmitoyltransferase DHHC" evidence="12">
    <location>
        <begin position="112"/>
        <end position="278"/>
    </location>
</feature>
<evidence type="ECO:0000256" key="5">
    <source>
        <dbReference type="ARBA" id="ARBA00022989"/>
    </source>
</evidence>
<name>A0A5C3M3F5_9AGAR</name>
<comment type="domain">
    <text evidence="11">The DHHC domain is required for palmitoyltransferase activity.</text>
</comment>
<proteinExistence type="inferred from homology"/>
<keyword evidence="3 11" id="KW-0808">Transferase</keyword>
<dbReference type="GO" id="GO:0005783">
    <property type="term" value="C:endoplasmic reticulum"/>
    <property type="evidence" value="ECO:0007669"/>
    <property type="project" value="TreeGrafter"/>
</dbReference>
<protein>
    <recommendedName>
        <fullName evidence="11">Palmitoyltransferase</fullName>
        <ecNumber evidence="11">2.3.1.225</ecNumber>
    </recommendedName>
</protein>
<dbReference type="OrthoDB" id="302728at2759"/>
<evidence type="ECO:0000313" key="13">
    <source>
        <dbReference type="EMBL" id="TFK39944.1"/>
    </source>
</evidence>
<accession>A0A5C3M3F5</accession>
<dbReference type="GO" id="GO:0005794">
    <property type="term" value="C:Golgi apparatus"/>
    <property type="evidence" value="ECO:0007669"/>
    <property type="project" value="TreeGrafter"/>
</dbReference>
<keyword evidence="14" id="KW-1185">Reference proteome</keyword>
<comment type="subcellular location">
    <subcellularLocation>
        <location evidence="1">Endomembrane system</location>
        <topology evidence="1">Multi-pass membrane protein</topology>
    </subcellularLocation>
</comment>
<keyword evidence="4 11" id="KW-0812">Transmembrane</keyword>
<evidence type="ECO:0000256" key="1">
    <source>
        <dbReference type="ARBA" id="ARBA00004127"/>
    </source>
</evidence>
<dbReference type="PROSITE" id="PS50216">
    <property type="entry name" value="DHHC"/>
    <property type="match status" value="1"/>
</dbReference>
<feature type="transmembrane region" description="Helical" evidence="11">
    <location>
        <begin position="152"/>
        <end position="180"/>
    </location>
</feature>
<evidence type="ECO:0000256" key="2">
    <source>
        <dbReference type="ARBA" id="ARBA00008574"/>
    </source>
</evidence>
<evidence type="ECO:0000256" key="7">
    <source>
        <dbReference type="ARBA" id="ARBA00023139"/>
    </source>
</evidence>
<keyword evidence="8" id="KW-0449">Lipoprotein</keyword>
<dbReference type="Proteomes" id="UP000308652">
    <property type="component" value="Unassembled WGS sequence"/>
</dbReference>
<dbReference type="InterPro" id="IPR039859">
    <property type="entry name" value="PFA4/ZDH16/20/ERF2-like"/>
</dbReference>
<organism evidence="13 14">
    <name type="scientific">Crucibulum laeve</name>
    <dbReference type="NCBI Taxonomy" id="68775"/>
    <lineage>
        <taxon>Eukaryota</taxon>
        <taxon>Fungi</taxon>
        <taxon>Dikarya</taxon>
        <taxon>Basidiomycota</taxon>
        <taxon>Agaricomycotina</taxon>
        <taxon>Agaricomycetes</taxon>
        <taxon>Agaricomycetidae</taxon>
        <taxon>Agaricales</taxon>
        <taxon>Agaricineae</taxon>
        <taxon>Nidulariaceae</taxon>
        <taxon>Crucibulum</taxon>
    </lineage>
</organism>
<dbReference type="PANTHER" id="PTHR22883:SF301">
    <property type="entry name" value="PALMITOYLTRANSFERASE ZDHHC12"/>
    <property type="match status" value="1"/>
</dbReference>
<evidence type="ECO:0000256" key="11">
    <source>
        <dbReference type="RuleBase" id="RU079119"/>
    </source>
</evidence>
<dbReference type="AlphaFoldDB" id="A0A5C3M3F5"/>
<keyword evidence="7" id="KW-0564">Palmitate</keyword>
<keyword evidence="9 11" id="KW-0012">Acyltransferase</keyword>
<evidence type="ECO:0000256" key="8">
    <source>
        <dbReference type="ARBA" id="ARBA00023288"/>
    </source>
</evidence>